<evidence type="ECO:0000256" key="3">
    <source>
        <dbReference type="ARBA" id="ARBA00022475"/>
    </source>
</evidence>
<dbReference type="PANTHER" id="PTHR24220">
    <property type="entry name" value="IMPORT ATP-BINDING PROTEIN"/>
    <property type="match status" value="1"/>
</dbReference>
<dbReference type="InterPro" id="IPR003439">
    <property type="entry name" value="ABC_transporter-like_ATP-bd"/>
</dbReference>
<dbReference type="GO" id="GO:0098796">
    <property type="term" value="C:membrane protein complex"/>
    <property type="evidence" value="ECO:0007669"/>
    <property type="project" value="UniProtKB-ARBA"/>
</dbReference>
<reference evidence="15" key="1">
    <citation type="submission" date="2015-08" db="EMBL/GenBank/DDBJ databases">
        <title>Complete genome sequence of Rothia mucilaginosa strain NUM-Rm6536.</title>
        <authorList>
            <person name="Nambu T."/>
        </authorList>
    </citation>
    <scope>NUCLEOTIDE SEQUENCE [LARGE SCALE GENOMIC DNA]</scope>
    <source>
        <strain evidence="15">NUM-Rm6536</strain>
    </source>
</reference>
<evidence type="ECO:0000256" key="4">
    <source>
        <dbReference type="ARBA" id="ARBA00022519"/>
    </source>
</evidence>
<dbReference type="GO" id="GO:0005886">
    <property type="term" value="C:plasma membrane"/>
    <property type="evidence" value="ECO:0007669"/>
    <property type="project" value="UniProtKB-SubCell"/>
</dbReference>
<feature type="domain" description="ABC transporter" evidence="13">
    <location>
        <begin position="16"/>
        <end position="254"/>
    </location>
</feature>
<keyword evidence="9 12" id="KW-0472">Membrane</keyword>
<evidence type="ECO:0000256" key="7">
    <source>
        <dbReference type="ARBA" id="ARBA00022840"/>
    </source>
</evidence>
<dbReference type="Pfam" id="PF00005">
    <property type="entry name" value="ABC_tran"/>
    <property type="match status" value="1"/>
</dbReference>
<dbReference type="InterPro" id="IPR027417">
    <property type="entry name" value="P-loop_NTPase"/>
</dbReference>
<gene>
    <name evidence="14" type="ORF">RM6536_0301</name>
</gene>
<evidence type="ECO:0000256" key="1">
    <source>
        <dbReference type="ARBA" id="ARBA00004429"/>
    </source>
</evidence>
<dbReference type="AlphaFoldDB" id="A0A0K2RXJ0"/>
<dbReference type="PATRIC" id="fig|43675.28.peg.306"/>
<evidence type="ECO:0000256" key="9">
    <source>
        <dbReference type="ARBA" id="ARBA00023136"/>
    </source>
</evidence>
<dbReference type="GO" id="GO:0005524">
    <property type="term" value="F:ATP binding"/>
    <property type="evidence" value="ECO:0007669"/>
    <property type="project" value="UniProtKB-KW"/>
</dbReference>
<dbReference type="EMBL" id="AP014938">
    <property type="protein sequence ID" value="BAS19548.1"/>
    <property type="molecule type" value="Genomic_DNA"/>
</dbReference>
<dbReference type="InterPro" id="IPR003838">
    <property type="entry name" value="ABC3_permease_C"/>
</dbReference>
<evidence type="ECO:0000256" key="11">
    <source>
        <dbReference type="ARBA" id="ARBA00038388"/>
    </source>
</evidence>
<evidence type="ECO:0000256" key="2">
    <source>
        <dbReference type="ARBA" id="ARBA00022448"/>
    </source>
</evidence>
<accession>A0A0K2RXJ0</accession>
<dbReference type="SUPFAM" id="SSF52540">
    <property type="entry name" value="P-loop containing nucleoside triphosphate hydrolases"/>
    <property type="match status" value="1"/>
</dbReference>
<protein>
    <submittedName>
        <fullName evidence="14">Macrolide export ATP-binding/permease protein MacB</fullName>
    </submittedName>
</protein>
<dbReference type="GO" id="GO:0016887">
    <property type="term" value="F:ATP hydrolysis activity"/>
    <property type="evidence" value="ECO:0007669"/>
    <property type="project" value="InterPro"/>
</dbReference>
<evidence type="ECO:0000259" key="13">
    <source>
        <dbReference type="PROSITE" id="PS50893"/>
    </source>
</evidence>
<evidence type="ECO:0000256" key="8">
    <source>
        <dbReference type="ARBA" id="ARBA00022989"/>
    </source>
</evidence>
<dbReference type="PROSITE" id="PS00211">
    <property type="entry name" value="ABC_TRANSPORTER_1"/>
    <property type="match status" value="1"/>
</dbReference>
<dbReference type="Pfam" id="PF12704">
    <property type="entry name" value="MacB_PCD"/>
    <property type="match status" value="1"/>
</dbReference>
<dbReference type="GO" id="GO:0022857">
    <property type="term" value="F:transmembrane transporter activity"/>
    <property type="evidence" value="ECO:0007669"/>
    <property type="project" value="TreeGrafter"/>
</dbReference>
<comment type="subcellular location">
    <subcellularLocation>
        <location evidence="1">Cell inner membrane</location>
        <topology evidence="1">Multi-pass membrane protein</topology>
    </subcellularLocation>
</comment>
<dbReference type="PANTHER" id="PTHR24220:SF648">
    <property type="entry name" value="ABC TRANSPORTER ATP-BINDING PROTEIN YTRE"/>
    <property type="match status" value="1"/>
</dbReference>
<dbReference type="InterPro" id="IPR017871">
    <property type="entry name" value="ABC_transporter-like_CS"/>
</dbReference>
<keyword evidence="5 12" id="KW-0812">Transmembrane</keyword>
<evidence type="ECO:0000313" key="15">
    <source>
        <dbReference type="Proteomes" id="UP000066203"/>
    </source>
</evidence>
<keyword evidence="3" id="KW-1003">Cell membrane</keyword>
<comment type="similarity">
    <text evidence="11">Belongs to the ABC transporter superfamily. Macrolide exporter (TC 3.A.1.122) family.</text>
</comment>
<evidence type="ECO:0000313" key="14">
    <source>
        <dbReference type="EMBL" id="BAS19548.1"/>
    </source>
</evidence>
<dbReference type="InterPro" id="IPR017911">
    <property type="entry name" value="MacB-like_ATP-bd"/>
</dbReference>
<feature type="transmembrane region" description="Helical" evidence="12">
    <location>
        <begin position="290"/>
        <end position="313"/>
    </location>
</feature>
<dbReference type="FunFam" id="3.40.50.300:FF:000032">
    <property type="entry name" value="Export ABC transporter ATP-binding protein"/>
    <property type="match status" value="1"/>
</dbReference>
<keyword evidence="4" id="KW-0997">Cell inner membrane</keyword>
<keyword evidence="8 12" id="KW-1133">Transmembrane helix</keyword>
<keyword evidence="6" id="KW-0547">Nucleotide-binding</keyword>
<keyword evidence="7 14" id="KW-0067">ATP-binding</keyword>
<dbReference type="SMART" id="SM00382">
    <property type="entry name" value="AAA"/>
    <property type="match status" value="1"/>
</dbReference>
<feature type="transmembrane region" description="Helical" evidence="12">
    <location>
        <begin position="559"/>
        <end position="583"/>
    </location>
</feature>
<sequence>MTDSRAAHAHPPAYSVDIQGVSQHFMQGDTRIDVLKNIDLKVRYGEVVAILGPSGSGKSTLLNILGLLSTPASGSYLLDGTDTATFNAAQRAEARLDSIGFVFQAFHLIEHKNVYRNVELPLIYRGVPKAERAQRVADTLALLGLSHRTDAPITTLSGGEKQRVAIARALIGEPALLLCDEPTGSLDEELTREVIDLLRECTGDQQSTIVITHDPLVAEHCDRVLRMHEGQLIEQKAPQQEETTARELLNQPSFTEEQASKPQGSGRAPWALASLKEAWDATVHRVRRNIFTMLGVVLGIASLVLTVGLTATISGQLADSFDIFRAKHLTISSTRTEAMSRAELLSLAASENYRRVSQLNGVTGTALVDQLDESTDIQRGPDNFGERGANVTASVLAATPTIFSVQGHELVWGRTFDEGHVERNDKVVVLSESVMRQLALPYSPGVTVYIHDEPYTVIGVVRENPSLTLSYGSVYLPLGAKPGADVEKSQPAAGGGAVAAQTGKRSTQIVVSTVAGAANQIAEEAPYALSPERPALYSVSVPPEPKTLREAVDQQQRTMLLAMSVITLVIGAMGIMNTFLVAVMERRREVGLRLAIGMRPSGILLQFSAEALLTGILGAVAGIVLAVNGISIVSLMNRWTPIISADTILLGLGAGALVGVLAGLYPAAKASRIDPAQTLAAG</sequence>
<dbReference type="InterPro" id="IPR025857">
    <property type="entry name" value="MacB_PCD"/>
</dbReference>
<proteinExistence type="inferred from homology"/>
<organism evidence="14">
    <name type="scientific">Rothia mucilaginosa</name>
    <dbReference type="NCBI Taxonomy" id="43675"/>
    <lineage>
        <taxon>Bacteria</taxon>
        <taxon>Bacillati</taxon>
        <taxon>Actinomycetota</taxon>
        <taxon>Actinomycetes</taxon>
        <taxon>Micrococcales</taxon>
        <taxon>Micrococcaceae</taxon>
        <taxon>Rothia</taxon>
    </lineage>
</organism>
<dbReference type="Pfam" id="PF02687">
    <property type="entry name" value="FtsX"/>
    <property type="match status" value="1"/>
</dbReference>
<dbReference type="RefSeq" id="WP_049348866.1">
    <property type="nucleotide sequence ID" value="NZ_AP014938.1"/>
</dbReference>
<dbReference type="Proteomes" id="UP000066203">
    <property type="component" value="Chromosome"/>
</dbReference>
<comment type="similarity">
    <text evidence="10">Belongs to the ABC-4 integral membrane protein family.</text>
</comment>
<dbReference type="CDD" id="cd03255">
    <property type="entry name" value="ABC_MJ0796_LolCDE_FtsE"/>
    <property type="match status" value="1"/>
</dbReference>
<dbReference type="PROSITE" id="PS50893">
    <property type="entry name" value="ABC_TRANSPORTER_2"/>
    <property type="match status" value="1"/>
</dbReference>
<evidence type="ECO:0000256" key="10">
    <source>
        <dbReference type="ARBA" id="ARBA00038076"/>
    </source>
</evidence>
<dbReference type="InterPro" id="IPR015854">
    <property type="entry name" value="ABC_transpr_LolD-like"/>
</dbReference>
<evidence type="ECO:0000256" key="6">
    <source>
        <dbReference type="ARBA" id="ARBA00022741"/>
    </source>
</evidence>
<name>A0A0K2RXJ0_9MICC</name>
<feature type="transmembrane region" description="Helical" evidence="12">
    <location>
        <begin position="647"/>
        <end position="668"/>
    </location>
</feature>
<dbReference type="InterPro" id="IPR003593">
    <property type="entry name" value="AAA+_ATPase"/>
</dbReference>
<evidence type="ECO:0000256" key="5">
    <source>
        <dbReference type="ARBA" id="ARBA00022692"/>
    </source>
</evidence>
<dbReference type="Gene3D" id="3.40.50.300">
    <property type="entry name" value="P-loop containing nucleotide triphosphate hydrolases"/>
    <property type="match status" value="1"/>
</dbReference>
<feature type="transmembrane region" description="Helical" evidence="12">
    <location>
        <begin position="603"/>
        <end position="627"/>
    </location>
</feature>
<evidence type="ECO:0000256" key="12">
    <source>
        <dbReference type="SAM" id="Phobius"/>
    </source>
</evidence>
<keyword evidence="2" id="KW-0813">Transport</keyword>